<keyword evidence="3" id="KW-1185">Reference proteome</keyword>
<dbReference type="Pfam" id="PF07963">
    <property type="entry name" value="N_methyl"/>
    <property type="match status" value="1"/>
</dbReference>
<reference evidence="2" key="1">
    <citation type="submission" date="2010-05" db="EMBL/GenBank/DDBJ databases">
        <title>The draft genome of Desulfonatronospira thiodismutans ASO3-1.</title>
        <authorList>
            <consortium name="US DOE Joint Genome Institute (JGI-PGF)"/>
            <person name="Lucas S."/>
            <person name="Copeland A."/>
            <person name="Lapidus A."/>
            <person name="Cheng J.-F."/>
            <person name="Bruce D."/>
            <person name="Goodwin L."/>
            <person name="Pitluck S."/>
            <person name="Chertkov O."/>
            <person name="Brettin T."/>
            <person name="Detter J.C."/>
            <person name="Han C."/>
            <person name="Land M.L."/>
            <person name="Hauser L."/>
            <person name="Kyrpides N."/>
            <person name="Mikhailova N."/>
            <person name="Muyzer G."/>
            <person name="Woyke T."/>
        </authorList>
    </citation>
    <scope>NUCLEOTIDE SEQUENCE [LARGE SCALE GENOMIC DNA]</scope>
    <source>
        <strain evidence="2">ASO3-1</strain>
    </source>
</reference>
<organism evidence="2 3">
    <name type="scientific">Desulfonatronospira thiodismutans ASO3-1</name>
    <dbReference type="NCBI Taxonomy" id="555779"/>
    <lineage>
        <taxon>Bacteria</taxon>
        <taxon>Pseudomonadati</taxon>
        <taxon>Thermodesulfobacteriota</taxon>
        <taxon>Desulfovibrionia</taxon>
        <taxon>Desulfovibrionales</taxon>
        <taxon>Desulfonatronovibrionaceae</taxon>
        <taxon>Desulfonatronospira</taxon>
    </lineage>
</organism>
<dbReference type="AlphaFoldDB" id="D6SJU8"/>
<dbReference type="InterPro" id="IPR012902">
    <property type="entry name" value="N_methyl_site"/>
</dbReference>
<evidence type="ECO:0000256" key="1">
    <source>
        <dbReference type="SAM" id="Phobius"/>
    </source>
</evidence>
<accession>D6SJU8</accession>
<dbReference type="eggNOG" id="COG4966">
    <property type="taxonomic scope" value="Bacteria"/>
</dbReference>
<evidence type="ECO:0008006" key="4">
    <source>
        <dbReference type="Google" id="ProtNLM"/>
    </source>
</evidence>
<evidence type="ECO:0000313" key="3">
    <source>
        <dbReference type="Proteomes" id="UP000005496"/>
    </source>
</evidence>
<dbReference type="PROSITE" id="PS00409">
    <property type="entry name" value="PROKAR_NTER_METHYL"/>
    <property type="match status" value="1"/>
</dbReference>
<gene>
    <name evidence="2" type="ORF">Dthio_PD3605</name>
</gene>
<dbReference type="SUPFAM" id="SSF54523">
    <property type="entry name" value="Pili subunits"/>
    <property type="match status" value="1"/>
</dbReference>
<keyword evidence="1" id="KW-0472">Membrane</keyword>
<dbReference type="EMBL" id="ACJN02000001">
    <property type="protein sequence ID" value="EFI36151.1"/>
    <property type="molecule type" value="Genomic_DNA"/>
</dbReference>
<comment type="caution">
    <text evidence="2">The sequence shown here is derived from an EMBL/GenBank/DDBJ whole genome shotgun (WGS) entry which is preliminary data.</text>
</comment>
<keyword evidence="1" id="KW-0812">Transmembrane</keyword>
<dbReference type="RefSeq" id="WP_008869276.1">
    <property type="nucleotide sequence ID" value="NZ_ACJN02000001.1"/>
</dbReference>
<dbReference type="NCBIfam" id="TIGR02532">
    <property type="entry name" value="IV_pilin_GFxxxE"/>
    <property type="match status" value="1"/>
</dbReference>
<sequence length="198" mass="22608">MYIQNKQTGLTLVELLIALAILGVVMTAVVSLFISTIKVYHTNKAILEVQQNVRHVRTVLNNDLKMVGFELDESEIQADNHEFKIGDITYTTQEHTNGDGSQEYDFVRKRNEASNGVTSILMPNLSSKLNFTYYDKDRNEIEPNSNENGDSGNIDNPSEIRKVQFTLCGKAWGRTPFISDQFEHCAEDTIIFRNMYYQ</sequence>
<feature type="transmembrane region" description="Helical" evidence="1">
    <location>
        <begin position="12"/>
        <end position="34"/>
    </location>
</feature>
<evidence type="ECO:0000313" key="2">
    <source>
        <dbReference type="EMBL" id="EFI36151.1"/>
    </source>
</evidence>
<protein>
    <recommendedName>
        <fullName evidence="4">Prepilin-type N-terminal cleavage/methylation domain-containing protein</fullName>
    </recommendedName>
</protein>
<dbReference type="OrthoDB" id="5296662at2"/>
<keyword evidence="1" id="KW-1133">Transmembrane helix</keyword>
<dbReference type="Proteomes" id="UP000005496">
    <property type="component" value="Unassembled WGS sequence"/>
</dbReference>
<name>D6SJU8_9BACT</name>
<proteinExistence type="predicted"/>
<dbReference type="InterPro" id="IPR045584">
    <property type="entry name" value="Pilin-like"/>
</dbReference>